<comment type="caution">
    <text evidence="1">The sequence shown here is derived from an EMBL/GenBank/DDBJ whole genome shotgun (WGS) entry which is preliminary data.</text>
</comment>
<proteinExistence type="predicted"/>
<sequence length="118" mass="14217">MEENETPTPVQPNLKEYKPLLPFPSRLKKSKCEREDEDIMEIFRNVEIFILCTWEIWTFQIQTISFWEDINLLDTSDEMKKGHLWEKEAKLTAEKKLSEGAEMELIRNKQRKEEKRIS</sequence>
<dbReference type="Proteomes" id="UP000235145">
    <property type="component" value="Unassembled WGS sequence"/>
</dbReference>
<reference evidence="1 2" key="1">
    <citation type="journal article" date="2017" name="Nat. Commun.">
        <title>Genome assembly with in vitro proximity ligation data and whole-genome triplication in lettuce.</title>
        <authorList>
            <person name="Reyes-Chin-Wo S."/>
            <person name="Wang Z."/>
            <person name="Yang X."/>
            <person name="Kozik A."/>
            <person name="Arikit S."/>
            <person name="Song C."/>
            <person name="Xia L."/>
            <person name="Froenicke L."/>
            <person name="Lavelle D.O."/>
            <person name="Truco M.J."/>
            <person name="Xia R."/>
            <person name="Zhu S."/>
            <person name="Xu C."/>
            <person name="Xu H."/>
            <person name="Xu X."/>
            <person name="Cox K."/>
            <person name="Korf I."/>
            <person name="Meyers B.C."/>
            <person name="Michelmore R.W."/>
        </authorList>
    </citation>
    <scope>NUCLEOTIDE SEQUENCE [LARGE SCALE GENOMIC DNA]</scope>
    <source>
        <strain evidence="2">cv. Salinas</strain>
        <tissue evidence="1">Seedlings</tissue>
    </source>
</reference>
<accession>A0A9R1W4Z3</accession>
<organism evidence="1 2">
    <name type="scientific">Lactuca sativa</name>
    <name type="common">Garden lettuce</name>
    <dbReference type="NCBI Taxonomy" id="4236"/>
    <lineage>
        <taxon>Eukaryota</taxon>
        <taxon>Viridiplantae</taxon>
        <taxon>Streptophyta</taxon>
        <taxon>Embryophyta</taxon>
        <taxon>Tracheophyta</taxon>
        <taxon>Spermatophyta</taxon>
        <taxon>Magnoliopsida</taxon>
        <taxon>eudicotyledons</taxon>
        <taxon>Gunneridae</taxon>
        <taxon>Pentapetalae</taxon>
        <taxon>asterids</taxon>
        <taxon>campanulids</taxon>
        <taxon>Asterales</taxon>
        <taxon>Asteraceae</taxon>
        <taxon>Cichorioideae</taxon>
        <taxon>Cichorieae</taxon>
        <taxon>Lactucinae</taxon>
        <taxon>Lactuca</taxon>
    </lineage>
</organism>
<dbReference type="AlphaFoldDB" id="A0A9R1W4Z3"/>
<evidence type="ECO:0000313" key="2">
    <source>
        <dbReference type="Proteomes" id="UP000235145"/>
    </source>
</evidence>
<evidence type="ECO:0000313" key="1">
    <source>
        <dbReference type="EMBL" id="KAJ0216266.1"/>
    </source>
</evidence>
<keyword evidence="2" id="KW-1185">Reference proteome</keyword>
<gene>
    <name evidence="1" type="ORF">LSAT_V11C300150570</name>
</gene>
<name>A0A9R1W4Z3_LACSA</name>
<dbReference type="EMBL" id="NBSK02000003">
    <property type="protein sequence ID" value="KAJ0216266.1"/>
    <property type="molecule type" value="Genomic_DNA"/>
</dbReference>
<protein>
    <submittedName>
        <fullName evidence="1">Uncharacterized protein</fullName>
    </submittedName>
</protein>